<dbReference type="Pfam" id="PF00082">
    <property type="entry name" value="Peptidase_S8"/>
    <property type="match status" value="1"/>
</dbReference>
<dbReference type="GO" id="GO:0004252">
    <property type="term" value="F:serine-type endopeptidase activity"/>
    <property type="evidence" value="ECO:0007669"/>
    <property type="project" value="InterPro"/>
</dbReference>
<dbReference type="InterPro" id="IPR036852">
    <property type="entry name" value="Peptidase_S8/S53_dom_sf"/>
</dbReference>
<evidence type="ECO:0000313" key="3">
    <source>
        <dbReference type="EMBL" id="KRS10564.1"/>
    </source>
</evidence>
<evidence type="ECO:0000256" key="1">
    <source>
        <dbReference type="SAM" id="MobiDB-lite"/>
    </source>
</evidence>
<organism evidence="3 4">
    <name type="scientific">Roseovarius atlanticus</name>
    <dbReference type="NCBI Taxonomy" id="1641875"/>
    <lineage>
        <taxon>Bacteria</taxon>
        <taxon>Pseudomonadati</taxon>
        <taxon>Pseudomonadota</taxon>
        <taxon>Alphaproteobacteria</taxon>
        <taxon>Rhodobacterales</taxon>
        <taxon>Roseobacteraceae</taxon>
        <taxon>Roseovarius</taxon>
    </lineage>
</organism>
<dbReference type="RefSeq" id="WP_057796675.1">
    <property type="nucleotide sequence ID" value="NZ_LAXJ01000029.1"/>
</dbReference>
<feature type="region of interest" description="Disordered" evidence="1">
    <location>
        <begin position="1"/>
        <end position="35"/>
    </location>
</feature>
<dbReference type="PATRIC" id="fig|1641875.4.peg.2670"/>
<dbReference type="Proteomes" id="UP000051295">
    <property type="component" value="Unassembled WGS sequence"/>
</dbReference>
<dbReference type="STRING" id="1641875.XM53_20545"/>
<feature type="domain" description="Peptidase S8/S53" evidence="2">
    <location>
        <begin position="322"/>
        <end position="550"/>
    </location>
</feature>
<gene>
    <name evidence="3" type="ORF">XM53_20545</name>
</gene>
<dbReference type="SUPFAM" id="SSF52743">
    <property type="entry name" value="Subtilisin-like"/>
    <property type="match status" value="1"/>
</dbReference>
<comment type="caution">
    <text evidence="3">The sequence shown here is derived from an EMBL/GenBank/DDBJ whole genome shotgun (WGS) entry which is preliminary data.</text>
</comment>
<keyword evidence="4" id="KW-1185">Reference proteome</keyword>
<dbReference type="EMBL" id="LAXJ01000029">
    <property type="protein sequence ID" value="KRS10564.1"/>
    <property type="molecule type" value="Genomic_DNA"/>
</dbReference>
<name>A0A0T5NNK9_9RHOB</name>
<reference evidence="3 4" key="1">
    <citation type="submission" date="2015-04" db="EMBL/GenBank/DDBJ databases">
        <title>The draft genome sequence of Roseovarius sp.R12b.</title>
        <authorList>
            <person name="Li G."/>
            <person name="Lai Q."/>
            <person name="Shao Z."/>
            <person name="Yan P."/>
        </authorList>
    </citation>
    <scope>NUCLEOTIDE SEQUENCE [LARGE SCALE GENOMIC DNA]</scope>
    <source>
        <strain evidence="3 4">R12B</strain>
    </source>
</reference>
<dbReference type="GO" id="GO:0006508">
    <property type="term" value="P:proteolysis"/>
    <property type="evidence" value="ECO:0007669"/>
    <property type="project" value="InterPro"/>
</dbReference>
<evidence type="ECO:0000313" key="4">
    <source>
        <dbReference type="Proteomes" id="UP000051295"/>
    </source>
</evidence>
<dbReference type="OrthoDB" id="8266064at2"/>
<dbReference type="InterPro" id="IPR000209">
    <property type="entry name" value="Peptidase_S8/S53_dom"/>
</dbReference>
<accession>A0A0T5NNK9</accession>
<evidence type="ECO:0000259" key="2">
    <source>
        <dbReference type="Pfam" id="PF00082"/>
    </source>
</evidence>
<dbReference type="AlphaFoldDB" id="A0A0T5NNK9"/>
<proteinExistence type="predicted"/>
<protein>
    <recommendedName>
        <fullName evidence="2">Peptidase S8/S53 domain-containing protein</fullName>
    </recommendedName>
</protein>
<dbReference type="Gene3D" id="3.40.50.200">
    <property type="entry name" value="Peptidase S8/S53 domain"/>
    <property type="match status" value="1"/>
</dbReference>
<sequence>MADSPRRPLLNPVLRFTQDPKPKRVTGGGKSADSIIGNRLDEQREALAQTFRTMAESVVNQPSFSGQVVVYAGMFEDSLAPSYTPDDLFHPIHGARLIAPHRTGYLIEFQADQLVRLAEQIERTTRVKELVDISRVQSARFFSEENARGGRKLSALWDAAPEAEDGRAFITWLMPLRSREAGEHLIQKVAGLRDNAILSPRPLLEDIRGALDSSVPAVMRRSLQAAASEGDRIALAMRDYRQRGHARATFIIPSQAALAQLLASGTVFRIDPVSPITSTAPGDGAEPNRPLPADMSGLPVVGVVDGGLTANSYKPAEAWRAPAFIPDVHADTKHGNQVTSLIVQGHDWNNNLALPPLYCQVGTVQAVPKHGSSIFVDPQNLVAYLDGLMGAATNTRVWNFSLNIKEDCPLDGVNSLSHDIAMLARKHAVLPIISIGNKPGGHIQPPADCEAAITVGGRQHDANGKPAGECGVSLSGPGPSCMLKPDLTNFSKVRVIGGTVTEGSSFSTALTSPVAAHTMARLRDASPDLVKALLLHNADRDAFDAKLGFGTPAVDPLPWECRPGFVTLQWTAQLRPGAAFYWELPIPASLRKTGKLKGAGALTAILNPHPMVSEIAGMNYFSARLEAALQFERGVTSNGDAKFHNLLGSLEKERLTEQQARELDHKWSPVRHHKKSFARGVQFDGENLRVYARLFSRDLYLYGMNNTEEVPPLETVFVLSIGTGDENDDVYNELRDELGTFVEAAVIDTEIDVEIGDS</sequence>